<evidence type="ECO:0008006" key="3">
    <source>
        <dbReference type="Google" id="ProtNLM"/>
    </source>
</evidence>
<evidence type="ECO:0000313" key="2">
    <source>
        <dbReference type="Proteomes" id="UP000541470"/>
    </source>
</evidence>
<dbReference type="Proteomes" id="UP000541470">
    <property type="component" value="Unassembled WGS sequence"/>
</dbReference>
<evidence type="ECO:0000313" key="1">
    <source>
        <dbReference type="EMBL" id="NML75029.1"/>
    </source>
</evidence>
<sequence length="133" mass="14209">MSEHPIETLLALMQRYGIEVFEFEDGDRHLLLSAGDVVETADPVPLAPAPARAGETIPAPHIGIFEPRHSLGDSQGSLPRLVRQGEIIGLLKAGGLLRPVLAPSDGILSRQILETGALAGYGTALFEMHVRTI</sequence>
<accession>A0A7Y0FWV7</accession>
<dbReference type="RefSeq" id="WP_169591253.1">
    <property type="nucleotide sequence ID" value="NZ_JABBGK010000002.1"/>
</dbReference>
<protein>
    <recommendedName>
        <fullName evidence="3">Biotin carboxyl carrier protein</fullName>
    </recommendedName>
</protein>
<reference evidence="1 2" key="1">
    <citation type="submission" date="2020-04" db="EMBL/GenBank/DDBJ databases">
        <title>Rhizobium sp. S-51 isolated from soil.</title>
        <authorList>
            <person name="Dahal R.H."/>
        </authorList>
    </citation>
    <scope>NUCLEOTIDE SEQUENCE [LARGE SCALE GENOMIC DNA]</scope>
    <source>
        <strain evidence="1 2">S-51</strain>
    </source>
</reference>
<name>A0A7Y0FWV7_9HYPH</name>
<dbReference type="AlphaFoldDB" id="A0A7Y0FWV7"/>
<gene>
    <name evidence="1" type="ORF">HHL25_12930</name>
</gene>
<comment type="caution">
    <text evidence="1">The sequence shown here is derived from an EMBL/GenBank/DDBJ whole genome shotgun (WGS) entry which is preliminary data.</text>
</comment>
<organism evidence="1 2">
    <name type="scientific">Rhizobium terricola</name>
    <dbReference type="NCBI Taxonomy" id="2728849"/>
    <lineage>
        <taxon>Bacteria</taxon>
        <taxon>Pseudomonadati</taxon>
        <taxon>Pseudomonadota</taxon>
        <taxon>Alphaproteobacteria</taxon>
        <taxon>Hyphomicrobiales</taxon>
        <taxon>Rhizobiaceae</taxon>
        <taxon>Rhizobium/Agrobacterium group</taxon>
        <taxon>Rhizobium</taxon>
    </lineage>
</organism>
<keyword evidence="2" id="KW-1185">Reference proteome</keyword>
<dbReference type="EMBL" id="JABBGK010000002">
    <property type="protein sequence ID" value="NML75029.1"/>
    <property type="molecule type" value="Genomic_DNA"/>
</dbReference>
<proteinExistence type="predicted"/>